<dbReference type="EMBL" id="JRPE02000006">
    <property type="protein sequence ID" value="TLD92437.1"/>
    <property type="molecule type" value="Genomic_DNA"/>
</dbReference>
<dbReference type="AlphaFoldDB" id="A0A4U8T1Q2"/>
<name>A0A4U8T1Q2_9HELI</name>
<gene>
    <name evidence="1" type="ORF">LS74_005175</name>
</gene>
<sequence length="161" mass="19116">MKAEIRTKTMYHLLSHIKREFPLLHQKLEAQSEITRFKNAFLTPLEREQILFIVPKNNQLLFAFKHKALCVEFNHYKHKFIIESLKQYKERFPSLASIQKIHAYVPSHILSPKPPQKSVQIYREHAKGEFINHAKNPQIYEKFEALRAGVKRQWEAQNAQA</sequence>
<organism evidence="1 2">
    <name type="scientific">Helicobacter magdeburgensis</name>
    <dbReference type="NCBI Taxonomy" id="471858"/>
    <lineage>
        <taxon>Bacteria</taxon>
        <taxon>Pseudomonadati</taxon>
        <taxon>Campylobacterota</taxon>
        <taxon>Epsilonproteobacteria</taxon>
        <taxon>Campylobacterales</taxon>
        <taxon>Helicobacteraceae</taxon>
        <taxon>Helicobacter</taxon>
    </lineage>
</organism>
<keyword evidence="2" id="KW-1185">Reference proteome</keyword>
<proteinExistence type="predicted"/>
<reference evidence="1 2" key="1">
    <citation type="journal article" date="2014" name="Genome Announc.">
        <title>Draft genome sequences of eight enterohepatic helicobacter species isolated from both laboratory and wild rodents.</title>
        <authorList>
            <person name="Sheh A."/>
            <person name="Shen Z."/>
            <person name="Fox J.G."/>
        </authorList>
    </citation>
    <scope>NUCLEOTIDE SEQUENCE [LARGE SCALE GENOMIC DNA]</scope>
    <source>
        <strain evidence="1 2">MIT 96-1001</strain>
    </source>
</reference>
<evidence type="ECO:0008006" key="3">
    <source>
        <dbReference type="Google" id="ProtNLM"/>
    </source>
</evidence>
<evidence type="ECO:0000313" key="2">
    <source>
        <dbReference type="Proteomes" id="UP000029921"/>
    </source>
</evidence>
<dbReference type="Proteomes" id="UP000029921">
    <property type="component" value="Unassembled WGS sequence"/>
</dbReference>
<accession>A0A4U8T1Q2</accession>
<evidence type="ECO:0000313" key="1">
    <source>
        <dbReference type="EMBL" id="TLD92437.1"/>
    </source>
</evidence>
<protein>
    <recommendedName>
        <fullName evidence="3">DUF721 domain-containing protein</fullName>
    </recommendedName>
</protein>
<comment type="caution">
    <text evidence="1">The sequence shown here is derived from an EMBL/GenBank/DDBJ whole genome shotgun (WGS) entry which is preliminary data.</text>
</comment>